<evidence type="ECO:0000313" key="4">
    <source>
        <dbReference type="EMBL" id="KAJ0398965.1"/>
    </source>
</evidence>
<keyword evidence="5" id="KW-1185">Reference proteome</keyword>
<keyword evidence="2" id="KW-0732">Signal</keyword>
<evidence type="ECO:0000259" key="3">
    <source>
        <dbReference type="SMART" id="SM00382"/>
    </source>
</evidence>
<feature type="signal peptide" evidence="2">
    <location>
        <begin position="1"/>
        <end position="30"/>
    </location>
</feature>
<dbReference type="AlphaFoldDB" id="A0AAD5Q9K9"/>
<organism evidence="4 5">
    <name type="scientific">Pythium insidiosum</name>
    <name type="common">Pythiosis disease agent</name>
    <dbReference type="NCBI Taxonomy" id="114742"/>
    <lineage>
        <taxon>Eukaryota</taxon>
        <taxon>Sar</taxon>
        <taxon>Stramenopiles</taxon>
        <taxon>Oomycota</taxon>
        <taxon>Peronosporomycetes</taxon>
        <taxon>Pythiales</taxon>
        <taxon>Pythiaceae</taxon>
        <taxon>Pythium</taxon>
    </lineage>
</organism>
<dbReference type="Gene3D" id="3.40.50.300">
    <property type="entry name" value="P-loop containing nucleotide triphosphate hydrolases"/>
    <property type="match status" value="1"/>
</dbReference>
<dbReference type="InterPro" id="IPR003593">
    <property type="entry name" value="AAA+_ATPase"/>
</dbReference>
<feature type="chain" id="PRO_5042015412" description="AAA+ ATPase domain-containing protein" evidence="2">
    <location>
        <begin position="31"/>
        <end position="452"/>
    </location>
</feature>
<feature type="domain" description="AAA+ ATPase" evidence="3">
    <location>
        <begin position="108"/>
        <end position="265"/>
    </location>
</feature>
<dbReference type="Pfam" id="PF07724">
    <property type="entry name" value="AAA_2"/>
    <property type="match status" value="1"/>
</dbReference>
<dbReference type="Proteomes" id="UP001209570">
    <property type="component" value="Unassembled WGS sequence"/>
</dbReference>
<evidence type="ECO:0000313" key="5">
    <source>
        <dbReference type="Proteomes" id="UP001209570"/>
    </source>
</evidence>
<dbReference type="PRINTS" id="PR00300">
    <property type="entry name" value="CLPPROTEASEA"/>
</dbReference>
<dbReference type="PANTHER" id="PTHR10760">
    <property type="entry name" value="TORSIN"/>
    <property type="match status" value="1"/>
</dbReference>
<protein>
    <recommendedName>
        <fullName evidence="3">AAA+ ATPase domain-containing protein</fullName>
    </recommendedName>
</protein>
<dbReference type="InterPro" id="IPR001270">
    <property type="entry name" value="ClpA/B"/>
</dbReference>
<name>A0AAD5Q9K9_PYTIN</name>
<dbReference type="InterPro" id="IPR010448">
    <property type="entry name" value="Torsin"/>
</dbReference>
<dbReference type="SMART" id="SM00382">
    <property type="entry name" value="AAA"/>
    <property type="match status" value="1"/>
</dbReference>
<dbReference type="PANTHER" id="PTHR10760:SF2">
    <property type="entry name" value="LD13476P-RELATED"/>
    <property type="match status" value="1"/>
</dbReference>
<evidence type="ECO:0000256" key="1">
    <source>
        <dbReference type="ARBA" id="ARBA00006235"/>
    </source>
</evidence>
<sequence length="452" mass="51260">MAGRRRQDRTPLSMLLLLLLLLLLGGNAEAAQWRTWLDRTNAAFGDALEWMEFHSGLGEQCRYVERPSHSVRSYLTQRLRAQESAVESVVEAIEAWEFARESPKQRRAPLVLAITGPTGTGKTETSYLLAESLFKRTRRLTNGDRTVASGLLVFRGEHFSDNVSNPITEYHTQISTRLAEHLYMCSGKAVVVFDEVQKVIPHTLDALMEAMSERAQLSFYRNGVTKTYDTSNVIFVLVSDIGVREMERVMMSYESREEVPRPTMENVVKAALDAQWRRLNFGKMIDKVVPFLPLEQPHIAEIIELKLDLLDHQNRGSKWHRLWVENGIADYMSRLASIPYEERSARVATARGEITVKKVYAKYGARNVDSGPMQLLQSKLLRYLRPYNPEAEIRVSIDRATREIAIVSCAPDDPTVKMADVLNAAKLSREPPPTGGDYVGVSCVTKWQGRFE</sequence>
<gene>
    <name evidence="4" type="ORF">P43SY_008191</name>
</gene>
<dbReference type="InterPro" id="IPR003959">
    <property type="entry name" value="ATPase_AAA_core"/>
</dbReference>
<reference evidence="4" key="1">
    <citation type="submission" date="2021-12" db="EMBL/GenBank/DDBJ databases">
        <title>Prjna785345.</title>
        <authorList>
            <person name="Rujirawat T."/>
            <person name="Krajaejun T."/>
        </authorList>
    </citation>
    <scope>NUCLEOTIDE SEQUENCE</scope>
    <source>
        <strain evidence="4">Pi057C3</strain>
    </source>
</reference>
<comment type="caution">
    <text evidence="4">The sequence shown here is derived from an EMBL/GenBank/DDBJ whole genome shotgun (WGS) entry which is preliminary data.</text>
</comment>
<dbReference type="EMBL" id="JAKCXM010000199">
    <property type="protein sequence ID" value="KAJ0398965.1"/>
    <property type="molecule type" value="Genomic_DNA"/>
</dbReference>
<dbReference type="GO" id="GO:0005524">
    <property type="term" value="F:ATP binding"/>
    <property type="evidence" value="ECO:0007669"/>
    <property type="project" value="InterPro"/>
</dbReference>
<dbReference type="GO" id="GO:0005737">
    <property type="term" value="C:cytoplasm"/>
    <property type="evidence" value="ECO:0007669"/>
    <property type="project" value="UniProtKB-ARBA"/>
</dbReference>
<comment type="similarity">
    <text evidence="1">Belongs to the ClpA/ClpB family. Torsin subfamily.</text>
</comment>
<proteinExistence type="inferred from homology"/>
<dbReference type="SUPFAM" id="SSF52540">
    <property type="entry name" value="P-loop containing nucleoside triphosphate hydrolases"/>
    <property type="match status" value="1"/>
</dbReference>
<evidence type="ECO:0000256" key="2">
    <source>
        <dbReference type="SAM" id="SignalP"/>
    </source>
</evidence>
<accession>A0AAD5Q9K9</accession>
<dbReference type="GO" id="GO:0016887">
    <property type="term" value="F:ATP hydrolysis activity"/>
    <property type="evidence" value="ECO:0007669"/>
    <property type="project" value="InterPro"/>
</dbReference>
<dbReference type="InterPro" id="IPR027417">
    <property type="entry name" value="P-loop_NTPase"/>
</dbReference>